<evidence type="ECO:0000313" key="2">
    <source>
        <dbReference type="EMBL" id="CKT01100.1"/>
    </source>
</evidence>
<dbReference type="EMBL" id="CSAJ01000448">
    <property type="protein sequence ID" value="COW66422.1"/>
    <property type="molecule type" value="Genomic_DNA"/>
</dbReference>
<organism evidence="3 4">
    <name type="scientific">Mycobacterium tuberculosis</name>
    <dbReference type="NCBI Taxonomy" id="1773"/>
    <lineage>
        <taxon>Bacteria</taxon>
        <taxon>Bacillati</taxon>
        <taxon>Actinomycetota</taxon>
        <taxon>Actinomycetes</taxon>
        <taxon>Mycobacteriales</taxon>
        <taxon>Mycobacteriaceae</taxon>
        <taxon>Mycobacterium</taxon>
        <taxon>Mycobacterium tuberculosis complex</taxon>
    </lineage>
</organism>
<dbReference type="AlphaFoldDB" id="A0A655JB93"/>
<gene>
    <name evidence="3" type="ORF">ERS007720_03042</name>
    <name evidence="2" type="ORF">ERS027661_03821</name>
</gene>
<dbReference type="Proteomes" id="UP000049023">
    <property type="component" value="Unassembled WGS sequence"/>
</dbReference>
<name>A0A655JB93_MYCTX</name>
<feature type="region of interest" description="Disordered" evidence="1">
    <location>
        <begin position="215"/>
        <end position="317"/>
    </location>
</feature>
<evidence type="ECO:0000313" key="3">
    <source>
        <dbReference type="EMBL" id="COW66422.1"/>
    </source>
</evidence>
<feature type="compositionally biased region" description="Polar residues" evidence="1">
    <location>
        <begin position="217"/>
        <end position="238"/>
    </location>
</feature>
<dbReference type="EMBL" id="CNFU01001091">
    <property type="protein sequence ID" value="CKT01100.1"/>
    <property type="molecule type" value="Genomic_DNA"/>
</dbReference>
<protein>
    <submittedName>
        <fullName evidence="3">Uncharacterized protein</fullName>
    </submittedName>
</protein>
<evidence type="ECO:0000313" key="5">
    <source>
        <dbReference type="Proteomes" id="UP000049023"/>
    </source>
</evidence>
<proteinExistence type="predicted"/>
<feature type="compositionally biased region" description="Polar residues" evidence="1">
    <location>
        <begin position="294"/>
        <end position="305"/>
    </location>
</feature>
<evidence type="ECO:0000256" key="1">
    <source>
        <dbReference type="SAM" id="MobiDB-lite"/>
    </source>
</evidence>
<accession>A0A655JB93</accession>
<sequence>MSVSIAIATAAAVNQASNALLDWYSDPNATRIIHGPTTPAASIPTAPTPPMSAAGAISARIRSVRSSTKCAMRLPCMAVSGTSSGARVNVTARMTTPPCAPSSLEVSFSKTGNPITNIALAPAAMIEWAAPLRNVAVAPGVIKRAAARVGGEVINMISQATEPATVAQMNPTSCHPITNVAAATTTRMTASATISAPYWVHRLVPASMPSRVACRQNPASPMLSNATDSQRASANTRPLHNGELPAITTNEPRPTIPETRSGWVRRPSAETSKYPSERTSRVVSCSRPLAAPVTSPNAPQNTPNTEKPLGARLRAAR</sequence>
<reference evidence="4 5" key="1">
    <citation type="submission" date="2015-03" db="EMBL/GenBank/DDBJ databases">
        <authorList>
            <consortium name="Pathogen Informatics"/>
        </authorList>
    </citation>
    <scope>NUCLEOTIDE SEQUENCE [LARGE SCALE GENOMIC DNA]</scope>
    <source>
        <strain evidence="2 5">Bir 187</strain>
        <strain evidence="3 4">M09401471</strain>
    </source>
</reference>
<evidence type="ECO:0000313" key="4">
    <source>
        <dbReference type="Proteomes" id="UP000044938"/>
    </source>
</evidence>
<dbReference type="Proteomes" id="UP000044938">
    <property type="component" value="Unassembled WGS sequence"/>
</dbReference>